<protein>
    <recommendedName>
        <fullName evidence="1">UPF0340 protein H5975_01045</fullName>
    </recommendedName>
</protein>
<dbReference type="SUPFAM" id="SSF110710">
    <property type="entry name" value="TTHA0583/YokD-like"/>
    <property type="match status" value="1"/>
</dbReference>
<dbReference type="EMBL" id="JACJKU010000005">
    <property type="protein sequence ID" value="MBM6940083.1"/>
    <property type="molecule type" value="Genomic_DNA"/>
</dbReference>
<dbReference type="Pfam" id="PF04260">
    <property type="entry name" value="DUF436"/>
    <property type="match status" value="1"/>
</dbReference>
<proteinExistence type="inferred from homology"/>
<gene>
    <name evidence="2" type="ORF">H5975_01045</name>
</gene>
<evidence type="ECO:0000313" key="2">
    <source>
        <dbReference type="EMBL" id="MBM6940083.1"/>
    </source>
</evidence>
<sequence length="189" mass="20612">MTVDLKQVKSQVTQGVNELLDSANLSQGDIFVLGISTSEVAGVKLSGAPSIDVGRTVINTLYDILQPRGIELAVEGCAEINRALTVERRVAEKHHLEIVTVYPSINASGAAQIAAFERFDDPVEVEHITADAGMDIGDCDIGMHVRFVQIPVRTSIDTVGQAHTRYLRSRPKLIGGARAKYEWDPFNEK</sequence>
<dbReference type="Gene3D" id="3.40.50.10360">
    <property type="entry name" value="Hypothetical protein TT1679"/>
    <property type="match status" value="1"/>
</dbReference>
<keyword evidence="3" id="KW-1185">Reference proteome</keyword>
<dbReference type="InterPro" id="IPR006340">
    <property type="entry name" value="DUF436"/>
</dbReference>
<evidence type="ECO:0000313" key="3">
    <source>
        <dbReference type="Proteomes" id="UP000785625"/>
    </source>
</evidence>
<accession>A0ABS2GWR8</accession>
<reference evidence="2 3" key="1">
    <citation type="journal article" date="2021" name="Sci. Rep.">
        <title>The distribution of antibiotic resistance genes in chicken gut microbiota commensals.</title>
        <authorList>
            <person name="Juricova H."/>
            <person name="Matiasovicova J."/>
            <person name="Kubasova T."/>
            <person name="Cejkova D."/>
            <person name="Rychlik I."/>
        </authorList>
    </citation>
    <scope>NUCLEOTIDE SEQUENCE [LARGE SCALE GENOMIC DNA]</scope>
    <source>
        <strain evidence="2 3">An574</strain>
    </source>
</reference>
<dbReference type="Proteomes" id="UP000785625">
    <property type="component" value="Unassembled WGS sequence"/>
</dbReference>
<comment type="similarity">
    <text evidence="1">Belongs to the UPF0340 family.</text>
</comment>
<dbReference type="InterPro" id="IPR028345">
    <property type="entry name" value="Antibiotic_NAT-like"/>
</dbReference>
<comment type="caution">
    <text evidence="2">The sequence shown here is derived from an EMBL/GenBank/DDBJ whole genome shotgun (WGS) entry which is preliminary data.</text>
</comment>
<organism evidence="2 3">
    <name type="scientific">Limosilactobacillus coleohominis</name>
    <dbReference type="NCBI Taxonomy" id="181675"/>
    <lineage>
        <taxon>Bacteria</taxon>
        <taxon>Bacillati</taxon>
        <taxon>Bacillota</taxon>
        <taxon>Bacilli</taxon>
        <taxon>Lactobacillales</taxon>
        <taxon>Lactobacillaceae</taxon>
        <taxon>Limosilactobacillus</taxon>
    </lineage>
</organism>
<dbReference type="HAMAP" id="MF_00800">
    <property type="entry name" value="UPF0340"/>
    <property type="match status" value="1"/>
</dbReference>
<dbReference type="PIRSF" id="PIRSF007510">
    <property type="entry name" value="UCP007510"/>
    <property type="match status" value="1"/>
</dbReference>
<dbReference type="RefSeq" id="WP_204784523.1">
    <property type="nucleotide sequence ID" value="NZ_CALVGD010000098.1"/>
</dbReference>
<dbReference type="NCBIfam" id="TIGR01440">
    <property type="entry name" value="TIGR01440 family protein"/>
    <property type="match status" value="1"/>
</dbReference>
<name>A0ABS2GWR8_9LACO</name>
<evidence type="ECO:0000256" key="1">
    <source>
        <dbReference type="HAMAP-Rule" id="MF_00800"/>
    </source>
</evidence>